<comment type="caution">
    <text evidence="1">The sequence shown here is derived from an EMBL/GenBank/DDBJ whole genome shotgun (WGS) entry which is preliminary data.</text>
</comment>
<dbReference type="RefSeq" id="WP_183960284.1">
    <property type="nucleotide sequence ID" value="NZ_JACHHP010000002.1"/>
</dbReference>
<accession>A0A7W8D6T2</accession>
<reference evidence="1 2" key="1">
    <citation type="submission" date="2020-08" db="EMBL/GenBank/DDBJ databases">
        <title>Genomic Encyclopedia of Type Strains, Phase IV (KMG-IV): sequencing the most valuable type-strain genomes for metagenomic binning, comparative biology and taxonomic classification.</title>
        <authorList>
            <person name="Goeker M."/>
        </authorList>
    </citation>
    <scope>NUCLEOTIDE SEQUENCE [LARGE SCALE GENOMIC DNA]</scope>
    <source>
        <strain evidence="1 2">DSM 24163</strain>
    </source>
</reference>
<dbReference type="EMBL" id="JACHHP010000002">
    <property type="protein sequence ID" value="MBB5207752.1"/>
    <property type="molecule type" value="Genomic_DNA"/>
</dbReference>
<dbReference type="Proteomes" id="UP000521199">
    <property type="component" value="Unassembled WGS sequence"/>
</dbReference>
<dbReference type="AlphaFoldDB" id="A0A7W8D6T2"/>
<protein>
    <submittedName>
        <fullName evidence="1">Uncharacterized protein</fullName>
    </submittedName>
</protein>
<name>A0A7W8D6T2_9GAMM</name>
<sequence>MALRASTIRGAVDALSETGIGNEFNGERRRRVFACKTCPEILSEGAQPL</sequence>
<evidence type="ECO:0000313" key="1">
    <source>
        <dbReference type="EMBL" id="MBB5207752.1"/>
    </source>
</evidence>
<organism evidence="1 2">
    <name type="scientific">Chiayiivirga flava</name>
    <dbReference type="NCBI Taxonomy" id="659595"/>
    <lineage>
        <taxon>Bacteria</taxon>
        <taxon>Pseudomonadati</taxon>
        <taxon>Pseudomonadota</taxon>
        <taxon>Gammaproteobacteria</taxon>
        <taxon>Lysobacterales</taxon>
        <taxon>Lysobacteraceae</taxon>
        <taxon>Chiayiivirga</taxon>
    </lineage>
</organism>
<gene>
    <name evidence="1" type="ORF">HNQ52_001281</name>
</gene>
<proteinExistence type="predicted"/>
<keyword evidence="2" id="KW-1185">Reference proteome</keyword>
<evidence type="ECO:0000313" key="2">
    <source>
        <dbReference type="Proteomes" id="UP000521199"/>
    </source>
</evidence>